<name>A0A401NFI5_RHOER</name>
<reference evidence="1 2" key="1">
    <citation type="submission" date="2020-12" db="EMBL/GenBank/DDBJ databases">
        <title>Draft genome sequence of furan degrading bacterial strain FUR100.</title>
        <authorList>
            <person name="Woiski C."/>
        </authorList>
    </citation>
    <scope>NUCLEOTIDE SEQUENCE [LARGE SCALE GENOMIC DNA]</scope>
    <source>
        <strain evidence="1 2">FUR100</strain>
    </source>
</reference>
<evidence type="ECO:0000313" key="1">
    <source>
        <dbReference type="EMBL" id="MBH5143701.1"/>
    </source>
</evidence>
<sequence>MSLKARKLLWATTVAIFLVAAVLSYFSSGLGSAALWVTVGLALGASGFADLKVQARR</sequence>
<dbReference type="AlphaFoldDB" id="A0A401NFI5"/>
<dbReference type="Proteomes" id="UP000627573">
    <property type="component" value="Unassembled WGS sequence"/>
</dbReference>
<organism evidence="1 2">
    <name type="scientific">Rhodococcus erythropolis</name>
    <name type="common">Arthrobacter picolinophilus</name>
    <dbReference type="NCBI Taxonomy" id="1833"/>
    <lineage>
        <taxon>Bacteria</taxon>
        <taxon>Bacillati</taxon>
        <taxon>Actinomycetota</taxon>
        <taxon>Actinomycetes</taxon>
        <taxon>Mycobacteriales</taxon>
        <taxon>Nocardiaceae</taxon>
        <taxon>Rhodococcus</taxon>
        <taxon>Rhodococcus erythropolis group</taxon>
    </lineage>
</organism>
<evidence type="ECO:0000313" key="2">
    <source>
        <dbReference type="Proteomes" id="UP000627573"/>
    </source>
</evidence>
<keyword evidence="2" id="KW-1185">Reference proteome</keyword>
<protein>
    <submittedName>
        <fullName evidence="1">Uncharacterized protein</fullName>
    </submittedName>
</protein>
<proteinExistence type="predicted"/>
<accession>A0A401NFI5</accession>
<gene>
    <name evidence="1" type="ORF">I3517_13895</name>
</gene>
<dbReference type="EMBL" id="JAECSB010000043">
    <property type="protein sequence ID" value="MBH5143701.1"/>
    <property type="molecule type" value="Genomic_DNA"/>
</dbReference>
<comment type="caution">
    <text evidence="1">The sequence shown here is derived from an EMBL/GenBank/DDBJ whole genome shotgun (WGS) entry which is preliminary data.</text>
</comment>
<dbReference type="RefSeq" id="WP_019750023.1">
    <property type="nucleotide sequence ID" value="NZ_BHXB01000003.1"/>
</dbReference>